<dbReference type="SMART" id="SM00382">
    <property type="entry name" value="AAA"/>
    <property type="match status" value="1"/>
</dbReference>
<dbReference type="Gene3D" id="3.40.50.300">
    <property type="entry name" value="P-loop containing nucleotide triphosphate hydrolases"/>
    <property type="match status" value="1"/>
</dbReference>
<sequence length="472" mass="51271">MGDSILEQALSCWLTLPGEKERVDGVCLSLVELTINKQPHFSEAIIKAGKGSHKAAYSAALALLEDNNTVDLGRCWLWVSASLGSIAAARELAEELTLEGSEEKLQRSQSEIISLVRTWLQRANAMEREQILQSTSVKPNETRGLFQNSNHPMADSRPGYTVPSLEEPGVVVVETIGDPYSKEGLEISKRYSHLIGKSLPFRGVLPDPEEFAEEMLTVFPWVPTLARYLQGQLSILQSSNLEFPKLPPLLLVGPSGAGKTTILEWIANKCQMPNMTIPVGGTHDSAGLTAISRGWVSTKPSGPVEIMADSECCNPAIILDEVDKGVSDASGRNGSVMGALLTMLQPPAGGYRDACLLANVDLTNITFMGTANSLSALTDTFRKRFLVQEIPAPGPEHFEQILPRVMAKEASRLGMPTYCLPDLGPGDKAWLKSVYEGSQCSIRQLEQAFRVINGENAAAEAELRKQGSLMMH</sequence>
<dbReference type="InterPro" id="IPR003959">
    <property type="entry name" value="ATPase_AAA_core"/>
</dbReference>
<dbReference type="RefSeq" id="WP_114120342.1">
    <property type="nucleotide sequence ID" value="NZ_JPWA01000001.1"/>
</dbReference>
<keyword evidence="3" id="KW-1185">Reference proteome</keyword>
<reference evidence="2 3" key="1">
    <citation type="submission" date="2014-07" db="EMBL/GenBank/DDBJ databases">
        <title>Draft genome sequence of Thalassospira xianhensis P-4 (MCCC 1A02616).</title>
        <authorList>
            <person name="Lai Q."/>
            <person name="Shao Z."/>
        </authorList>
    </citation>
    <scope>NUCLEOTIDE SEQUENCE [LARGE SCALE GENOMIC DNA]</scope>
    <source>
        <strain evidence="2 3">MCCC 1A02616</strain>
    </source>
</reference>
<name>A0A367UJE1_9PROT</name>
<dbReference type="AlphaFoldDB" id="A0A367UJE1"/>
<dbReference type="InterPro" id="IPR027065">
    <property type="entry name" value="Lon_Prtase"/>
</dbReference>
<dbReference type="GO" id="GO:0005524">
    <property type="term" value="F:ATP binding"/>
    <property type="evidence" value="ECO:0007669"/>
    <property type="project" value="InterPro"/>
</dbReference>
<dbReference type="EMBL" id="JPWA01000001">
    <property type="protein sequence ID" value="RCK07763.1"/>
    <property type="molecule type" value="Genomic_DNA"/>
</dbReference>
<comment type="caution">
    <text evidence="2">The sequence shown here is derived from an EMBL/GenBank/DDBJ whole genome shotgun (WGS) entry which is preliminary data.</text>
</comment>
<organism evidence="2 3">
    <name type="scientific">Thalassospira xianhensis MCCC 1A02616</name>
    <dbReference type="NCBI Taxonomy" id="1177929"/>
    <lineage>
        <taxon>Bacteria</taxon>
        <taxon>Pseudomonadati</taxon>
        <taxon>Pseudomonadota</taxon>
        <taxon>Alphaproteobacteria</taxon>
        <taxon>Rhodospirillales</taxon>
        <taxon>Thalassospiraceae</taxon>
        <taxon>Thalassospira</taxon>
    </lineage>
</organism>
<evidence type="ECO:0000259" key="1">
    <source>
        <dbReference type="SMART" id="SM00382"/>
    </source>
</evidence>
<feature type="domain" description="AAA+ ATPase" evidence="1">
    <location>
        <begin position="245"/>
        <end position="391"/>
    </location>
</feature>
<evidence type="ECO:0000313" key="2">
    <source>
        <dbReference type="EMBL" id="RCK07763.1"/>
    </source>
</evidence>
<dbReference type="InterPro" id="IPR027417">
    <property type="entry name" value="P-loop_NTPase"/>
</dbReference>
<accession>A0A367UJE1</accession>
<dbReference type="GO" id="GO:0004176">
    <property type="term" value="F:ATP-dependent peptidase activity"/>
    <property type="evidence" value="ECO:0007669"/>
    <property type="project" value="InterPro"/>
</dbReference>
<dbReference type="InterPro" id="IPR003593">
    <property type="entry name" value="AAA+_ATPase"/>
</dbReference>
<dbReference type="GO" id="GO:0016887">
    <property type="term" value="F:ATP hydrolysis activity"/>
    <property type="evidence" value="ECO:0007669"/>
    <property type="project" value="InterPro"/>
</dbReference>
<dbReference type="Pfam" id="PF00004">
    <property type="entry name" value="AAA"/>
    <property type="match status" value="1"/>
</dbReference>
<evidence type="ECO:0000313" key="3">
    <source>
        <dbReference type="Proteomes" id="UP000252419"/>
    </source>
</evidence>
<dbReference type="PANTHER" id="PTHR10046">
    <property type="entry name" value="ATP DEPENDENT LON PROTEASE FAMILY MEMBER"/>
    <property type="match status" value="1"/>
</dbReference>
<dbReference type="Proteomes" id="UP000252419">
    <property type="component" value="Unassembled WGS sequence"/>
</dbReference>
<protein>
    <recommendedName>
        <fullName evidence="1">AAA+ ATPase domain-containing protein</fullName>
    </recommendedName>
</protein>
<dbReference type="GO" id="GO:0004252">
    <property type="term" value="F:serine-type endopeptidase activity"/>
    <property type="evidence" value="ECO:0007669"/>
    <property type="project" value="InterPro"/>
</dbReference>
<dbReference type="SUPFAM" id="SSF52540">
    <property type="entry name" value="P-loop containing nucleoside triphosphate hydrolases"/>
    <property type="match status" value="1"/>
</dbReference>
<dbReference type="GO" id="GO:0030163">
    <property type="term" value="P:protein catabolic process"/>
    <property type="evidence" value="ECO:0007669"/>
    <property type="project" value="InterPro"/>
</dbReference>
<gene>
    <name evidence="2" type="ORF">TH5_01580</name>
</gene>
<proteinExistence type="predicted"/>